<organism evidence="1 2">
    <name type="scientific">Alteromonas gilva</name>
    <dbReference type="NCBI Taxonomy" id="2987522"/>
    <lineage>
        <taxon>Bacteria</taxon>
        <taxon>Pseudomonadati</taxon>
        <taxon>Pseudomonadota</taxon>
        <taxon>Gammaproteobacteria</taxon>
        <taxon>Alteromonadales</taxon>
        <taxon>Alteromonadaceae</taxon>
        <taxon>Alteromonas/Salinimonas group</taxon>
        <taxon>Alteromonas</taxon>
    </lineage>
</organism>
<evidence type="ECO:0000313" key="2">
    <source>
        <dbReference type="Proteomes" id="UP001218788"/>
    </source>
</evidence>
<gene>
    <name evidence="1" type="ORF">OIK42_09585</name>
</gene>
<accession>A0ABT5L2B0</accession>
<name>A0ABT5L2B0_9ALTE</name>
<dbReference type="Proteomes" id="UP001218788">
    <property type="component" value="Unassembled WGS sequence"/>
</dbReference>
<protein>
    <submittedName>
        <fullName evidence="1">Uncharacterized protein</fullName>
    </submittedName>
</protein>
<evidence type="ECO:0000313" key="1">
    <source>
        <dbReference type="EMBL" id="MDC8831013.1"/>
    </source>
</evidence>
<reference evidence="1 2" key="1">
    <citation type="submission" date="2022-10" db="EMBL/GenBank/DDBJ databases">
        <title>Alteromonas sp. chi3 Genome sequencing.</title>
        <authorList>
            <person name="Park S."/>
        </authorList>
    </citation>
    <scope>NUCLEOTIDE SEQUENCE [LARGE SCALE GENOMIC DNA]</scope>
    <source>
        <strain evidence="2">chi3</strain>
    </source>
</reference>
<proteinExistence type="predicted"/>
<comment type="caution">
    <text evidence="1">The sequence shown here is derived from an EMBL/GenBank/DDBJ whole genome shotgun (WGS) entry which is preliminary data.</text>
</comment>
<sequence>MTSATIVQINSRPTLIDYLNDPTAADKAFKKLSDGTGSTKLQAELNQLTGRLDDNQISTISADIAAGDSNLSLNKLKNMRDFYEHRVAEELQELASQHGVNLPVNITNNDGSWTVDDLTGSEQAGITKLQNYLNRDERLSKQLETLAQLSSTVELNQARENANALKKQDVSDEAIVDYLQTTRDTVFTEKTLHISRDGVTSNTLNLANKLYDALK</sequence>
<dbReference type="EMBL" id="JAQQXP010000001">
    <property type="protein sequence ID" value="MDC8831013.1"/>
    <property type="molecule type" value="Genomic_DNA"/>
</dbReference>
<keyword evidence="2" id="KW-1185">Reference proteome</keyword>
<dbReference type="RefSeq" id="WP_273640048.1">
    <property type="nucleotide sequence ID" value="NZ_JAQQXP010000001.1"/>
</dbReference>